<accession>A0ABR1GYC5</accession>
<evidence type="ECO:0000256" key="1">
    <source>
        <dbReference type="SAM" id="MobiDB-lite"/>
    </source>
</evidence>
<evidence type="ECO:0000313" key="2">
    <source>
        <dbReference type="EMBL" id="KAK7413644.1"/>
    </source>
</evidence>
<reference evidence="2 3" key="1">
    <citation type="journal article" date="2025" name="Microbiol. Resour. Announc.">
        <title>Draft genome sequences for Neonectria magnoliae and Neonectria punicea, canker pathogens of Liriodendron tulipifera and Acer saccharum in West Virginia.</title>
        <authorList>
            <person name="Petronek H.M."/>
            <person name="Kasson M.T."/>
            <person name="Metheny A.M."/>
            <person name="Stauder C.M."/>
            <person name="Lovett B."/>
            <person name="Lynch S.C."/>
            <person name="Garnas J.R."/>
            <person name="Kasson L.R."/>
            <person name="Stajich J.E."/>
        </authorList>
    </citation>
    <scope>NUCLEOTIDE SEQUENCE [LARGE SCALE GENOMIC DNA]</scope>
    <source>
        <strain evidence="2 3">NRRL 64653</strain>
    </source>
</reference>
<sequence>MSSISEQRKRDLDVKIKREEDCKQKLDEQRREMERIMARMDQAAREQISSSSDAARTRRGKGTVMSSMESELEAQKLAVQRLKEVYDNARKEREQWEAWNNE</sequence>
<organism evidence="2 3">
    <name type="scientific">Neonectria punicea</name>
    <dbReference type="NCBI Taxonomy" id="979145"/>
    <lineage>
        <taxon>Eukaryota</taxon>
        <taxon>Fungi</taxon>
        <taxon>Dikarya</taxon>
        <taxon>Ascomycota</taxon>
        <taxon>Pezizomycotina</taxon>
        <taxon>Sordariomycetes</taxon>
        <taxon>Hypocreomycetidae</taxon>
        <taxon>Hypocreales</taxon>
        <taxon>Nectriaceae</taxon>
        <taxon>Neonectria</taxon>
    </lineage>
</organism>
<evidence type="ECO:0000313" key="3">
    <source>
        <dbReference type="Proteomes" id="UP001498476"/>
    </source>
</evidence>
<comment type="caution">
    <text evidence="2">The sequence shown here is derived from an EMBL/GenBank/DDBJ whole genome shotgun (WGS) entry which is preliminary data.</text>
</comment>
<proteinExistence type="predicted"/>
<dbReference type="EMBL" id="JAZAVJ010000123">
    <property type="protein sequence ID" value="KAK7413644.1"/>
    <property type="molecule type" value="Genomic_DNA"/>
</dbReference>
<gene>
    <name evidence="2" type="ORF">QQX98_007469</name>
</gene>
<keyword evidence="3" id="KW-1185">Reference proteome</keyword>
<dbReference type="Proteomes" id="UP001498476">
    <property type="component" value="Unassembled WGS sequence"/>
</dbReference>
<protein>
    <submittedName>
        <fullName evidence="2">Uncharacterized protein</fullName>
    </submittedName>
</protein>
<name>A0ABR1GYC5_9HYPO</name>
<feature type="region of interest" description="Disordered" evidence="1">
    <location>
        <begin position="42"/>
        <end position="71"/>
    </location>
</feature>